<evidence type="ECO:0000313" key="2">
    <source>
        <dbReference type="Proteomes" id="UP001155587"/>
    </source>
</evidence>
<proteinExistence type="predicted"/>
<organism evidence="1 2">
    <name type="scientific">Vibrio qingdaonensis</name>
    <dbReference type="NCBI Taxonomy" id="2829491"/>
    <lineage>
        <taxon>Bacteria</taxon>
        <taxon>Pseudomonadati</taxon>
        <taxon>Pseudomonadota</taxon>
        <taxon>Gammaproteobacteria</taxon>
        <taxon>Vibrionales</taxon>
        <taxon>Vibrionaceae</taxon>
        <taxon>Vibrio</taxon>
    </lineage>
</organism>
<gene>
    <name evidence="1" type="ORF">MD535_22810</name>
</gene>
<sequence>MLQGWLASFLLGFAVVIMSPAVASKEMAKEEVDYWLNSEQVKLKVSEFIRLVEKDDIDSLKFSINRLALPQQEVARFLLLKNIEQHDIILTSKMAIFVRGQQSLPPTYTVLERGEGYEFSVPAFNYPAISSRLIKQWQNDQKTLDFILLTESGQLNLREWLSEGSDYDNQNRESVLVNEFDSLSPKGSDFLIGQLTNTKVTEWLPSTRVLVRMAQVSEDEQLYQLLWKMRADHNSQSELERLAALETPFSQQQIMLAAMNPSLKNQALSELAQINPLPDEVKQFLVSRMTTSDDASFVAQQLAQYGHSGWVRDVVSTNSDVKENLILRALSN</sequence>
<dbReference type="AlphaFoldDB" id="A0A9X3CSR0"/>
<name>A0A9X3CSR0_9VIBR</name>
<dbReference type="EMBL" id="JAKRRY010000048">
    <property type="protein sequence ID" value="MCW8348826.1"/>
    <property type="molecule type" value="Genomic_DNA"/>
</dbReference>
<protein>
    <submittedName>
        <fullName evidence="1">Uncharacterized protein</fullName>
    </submittedName>
</protein>
<comment type="caution">
    <text evidence="1">The sequence shown here is derived from an EMBL/GenBank/DDBJ whole genome shotgun (WGS) entry which is preliminary data.</text>
</comment>
<keyword evidence="2" id="KW-1185">Reference proteome</keyword>
<evidence type="ECO:0000313" key="1">
    <source>
        <dbReference type="EMBL" id="MCW8348826.1"/>
    </source>
</evidence>
<dbReference type="Proteomes" id="UP001155587">
    <property type="component" value="Unassembled WGS sequence"/>
</dbReference>
<accession>A0A9X3CSR0</accession>
<dbReference type="RefSeq" id="WP_265677428.1">
    <property type="nucleotide sequence ID" value="NZ_JAKRRY010000048.1"/>
</dbReference>
<reference evidence="1" key="1">
    <citation type="submission" date="2022-02" db="EMBL/GenBank/DDBJ databases">
        <title>Vibrio sp. nov, a new bacterium isolated from seawater.</title>
        <authorList>
            <person name="Yuan Y."/>
        </authorList>
    </citation>
    <scope>NUCLEOTIDE SEQUENCE</scope>
    <source>
        <strain evidence="1">ZSDZ65</strain>
    </source>
</reference>